<evidence type="ECO:0000313" key="3">
    <source>
        <dbReference type="WBParaSite" id="PSAMB.scaffold306size57772.g4702.t1"/>
    </source>
</evidence>
<dbReference type="PANTHER" id="PTHR46068">
    <property type="entry name" value="PROTEIN CBG27172"/>
    <property type="match status" value="1"/>
</dbReference>
<evidence type="ECO:0000256" key="1">
    <source>
        <dbReference type="SAM" id="MobiDB-lite"/>
    </source>
</evidence>
<dbReference type="AlphaFoldDB" id="A0A914W3M6"/>
<reference evidence="3" key="1">
    <citation type="submission" date="2022-11" db="UniProtKB">
        <authorList>
            <consortium name="WormBaseParasite"/>
        </authorList>
    </citation>
    <scope>IDENTIFICATION</scope>
</reference>
<dbReference type="PANTHER" id="PTHR46068:SF1">
    <property type="entry name" value="TRANSPOSASE IS30-LIKE HTH DOMAIN-CONTAINING PROTEIN"/>
    <property type="match status" value="1"/>
</dbReference>
<dbReference type="Proteomes" id="UP000887566">
    <property type="component" value="Unplaced"/>
</dbReference>
<proteinExistence type="predicted"/>
<organism evidence="2 3">
    <name type="scientific">Plectus sambesii</name>
    <dbReference type="NCBI Taxonomy" id="2011161"/>
    <lineage>
        <taxon>Eukaryota</taxon>
        <taxon>Metazoa</taxon>
        <taxon>Ecdysozoa</taxon>
        <taxon>Nematoda</taxon>
        <taxon>Chromadorea</taxon>
        <taxon>Plectida</taxon>
        <taxon>Plectina</taxon>
        <taxon>Plectoidea</taxon>
        <taxon>Plectidae</taxon>
        <taxon>Plectus</taxon>
    </lineage>
</organism>
<evidence type="ECO:0000313" key="2">
    <source>
        <dbReference type="Proteomes" id="UP000887566"/>
    </source>
</evidence>
<sequence>MPNSTVRDAIKRYEELGTTSDRPRSGCPSAATNADHRRRVHLRFKRNPRRLLRKVGRDMGISYESVRRIVKNNLGLKAYKQQEAHLLTEAMKAIRLERCKWLKRRFGAGRH</sequence>
<keyword evidence="2" id="KW-1185">Reference proteome</keyword>
<name>A0A914W3M6_9BILA</name>
<accession>A0A914W3M6</accession>
<protein>
    <submittedName>
        <fullName evidence="3">Uncharacterized protein</fullName>
    </submittedName>
</protein>
<feature type="region of interest" description="Disordered" evidence="1">
    <location>
        <begin position="1"/>
        <end position="39"/>
    </location>
</feature>
<dbReference type="WBParaSite" id="PSAMB.scaffold306size57772.g4702.t1">
    <property type="protein sequence ID" value="PSAMB.scaffold306size57772.g4702.t1"/>
    <property type="gene ID" value="PSAMB.scaffold306size57772.g4702"/>
</dbReference>